<feature type="compositionally biased region" description="Polar residues" evidence="4">
    <location>
        <begin position="153"/>
        <end position="166"/>
    </location>
</feature>
<evidence type="ECO:0000256" key="3">
    <source>
        <dbReference type="RuleBase" id="RU000524"/>
    </source>
</evidence>
<comment type="caution">
    <text evidence="5">The sequence shown here is derived from an EMBL/GenBank/DDBJ whole genome shotgun (WGS) entry which is preliminary data.</text>
</comment>
<dbReference type="CDD" id="cd04496">
    <property type="entry name" value="SSB_OBF"/>
    <property type="match status" value="1"/>
</dbReference>
<evidence type="ECO:0000256" key="4">
    <source>
        <dbReference type="SAM" id="MobiDB-lite"/>
    </source>
</evidence>
<feature type="compositionally biased region" description="Low complexity" evidence="4">
    <location>
        <begin position="167"/>
        <end position="200"/>
    </location>
</feature>
<sequence length="206" mass="21332">MAAQQGIVTVNGYLGSDPIRIGQSSTPVSVFTMATTPGFRNQQTGQWVDMPTTWLRIKAFRALAANVLASLHKGDPVIVTGQIGTEQWNGKDGTMQSSMVITATNIGHDLNTGWTRFTKTPTRRDGDPVAGVAGTAGAAPGPMPFAANDPHAPQQNQFAGQPQNMMQQAGPSQPQSAASQQIADPSAAAAVAAAAAVPAPEGHDAY</sequence>
<dbReference type="HAMAP" id="MF_00984">
    <property type="entry name" value="SSB"/>
    <property type="match status" value="1"/>
</dbReference>
<dbReference type="Pfam" id="PF00436">
    <property type="entry name" value="SSB"/>
    <property type="match status" value="1"/>
</dbReference>
<dbReference type="Proteomes" id="UP000588277">
    <property type="component" value="Unassembled WGS sequence"/>
</dbReference>
<gene>
    <name evidence="5" type="ORF">G1C96_1732</name>
</gene>
<organism evidence="5 6">
    <name type="scientific">Bifidobacterium moraviense</name>
    <dbReference type="NCBI Taxonomy" id="2675323"/>
    <lineage>
        <taxon>Bacteria</taxon>
        <taxon>Bacillati</taxon>
        <taxon>Actinomycetota</taxon>
        <taxon>Actinomycetes</taxon>
        <taxon>Bifidobacteriales</taxon>
        <taxon>Bifidobacteriaceae</taxon>
        <taxon>Bifidobacterium</taxon>
    </lineage>
</organism>
<dbReference type="EMBL" id="JAAIIH010000017">
    <property type="protein sequence ID" value="NMN01147.1"/>
    <property type="molecule type" value="Genomic_DNA"/>
</dbReference>
<dbReference type="SUPFAM" id="SSF50249">
    <property type="entry name" value="Nucleic acid-binding proteins"/>
    <property type="match status" value="1"/>
</dbReference>
<protein>
    <recommendedName>
        <fullName evidence="2 3">Single-stranded DNA-binding protein</fullName>
        <shortName evidence="2">SSB</shortName>
    </recommendedName>
</protein>
<proteinExistence type="inferred from homology"/>
<evidence type="ECO:0000256" key="1">
    <source>
        <dbReference type="ARBA" id="ARBA00023125"/>
    </source>
</evidence>
<feature type="compositionally biased region" description="Low complexity" evidence="4">
    <location>
        <begin position="128"/>
        <end position="147"/>
    </location>
</feature>
<dbReference type="AlphaFoldDB" id="A0A7Y0HZ74"/>
<feature type="region of interest" description="Disordered" evidence="4">
    <location>
        <begin position="119"/>
        <end position="206"/>
    </location>
</feature>
<dbReference type="InterPro" id="IPR000424">
    <property type="entry name" value="Primosome_PriB/ssb"/>
</dbReference>
<dbReference type="GO" id="GO:0006260">
    <property type="term" value="P:DNA replication"/>
    <property type="evidence" value="ECO:0007669"/>
    <property type="project" value="InterPro"/>
</dbReference>
<dbReference type="PANTHER" id="PTHR10302:SF0">
    <property type="entry name" value="SINGLE-STRANDED DNA-BINDING PROTEIN, MITOCHONDRIAL"/>
    <property type="match status" value="1"/>
</dbReference>
<dbReference type="Gene3D" id="2.40.50.140">
    <property type="entry name" value="Nucleic acid-binding proteins"/>
    <property type="match status" value="1"/>
</dbReference>
<name>A0A7Y0HZ74_9BIFI</name>
<evidence type="ECO:0000313" key="5">
    <source>
        <dbReference type="EMBL" id="NMN01147.1"/>
    </source>
</evidence>
<dbReference type="RefSeq" id="WP_169276227.1">
    <property type="nucleotide sequence ID" value="NZ_JAAIIH010000017.1"/>
</dbReference>
<comment type="subunit">
    <text evidence="2">Homotetramer.</text>
</comment>
<dbReference type="PROSITE" id="PS50935">
    <property type="entry name" value="SSB"/>
    <property type="match status" value="1"/>
</dbReference>
<keyword evidence="1 2" id="KW-0238">DNA-binding</keyword>
<dbReference type="NCBIfam" id="TIGR00621">
    <property type="entry name" value="ssb"/>
    <property type="match status" value="1"/>
</dbReference>
<keyword evidence="6" id="KW-1185">Reference proteome</keyword>
<accession>A0A7Y0HZ74</accession>
<reference evidence="5 6" key="1">
    <citation type="submission" date="2020-02" db="EMBL/GenBank/DDBJ databases">
        <title>Characterization of phylogenetic diversity of novel bifidobacterial species isolated in Czech ZOOs.</title>
        <authorList>
            <person name="Lugli G.A."/>
            <person name="Vera N.B."/>
            <person name="Ventura M."/>
        </authorList>
    </citation>
    <scope>NUCLEOTIDE SEQUENCE [LARGE SCALE GENOMIC DNA]</scope>
    <source>
        <strain evidence="5 6">DSM 109958</strain>
    </source>
</reference>
<comment type="caution">
    <text evidence="2">Lacks conserved residue(s) required for the propagation of feature annotation.</text>
</comment>
<dbReference type="InterPro" id="IPR011344">
    <property type="entry name" value="ssDNA-bd"/>
</dbReference>
<dbReference type="InterPro" id="IPR012340">
    <property type="entry name" value="NA-bd_OB-fold"/>
</dbReference>
<evidence type="ECO:0000256" key="2">
    <source>
        <dbReference type="HAMAP-Rule" id="MF_00984"/>
    </source>
</evidence>
<dbReference type="PANTHER" id="PTHR10302">
    <property type="entry name" value="SINGLE-STRANDED DNA-BINDING PROTEIN"/>
    <property type="match status" value="1"/>
</dbReference>
<dbReference type="GO" id="GO:0003697">
    <property type="term" value="F:single-stranded DNA binding"/>
    <property type="evidence" value="ECO:0007669"/>
    <property type="project" value="UniProtKB-UniRule"/>
</dbReference>
<dbReference type="GO" id="GO:0009295">
    <property type="term" value="C:nucleoid"/>
    <property type="evidence" value="ECO:0007669"/>
    <property type="project" value="TreeGrafter"/>
</dbReference>
<evidence type="ECO:0000313" key="6">
    <source>
        <dbReference type="Proteomes" id="UP000588277"/>
    </source>
</evidence>